<organism evidence="2">
    <name type="scientific">Lygus hesperus</name>
    <name type="common">Western plant bug</name>
    <dbReference type="NCBI Taxonomy" id="30085"/>
    <lineage>
        <taxon>Eukaryota</taxon>
        <taxon>Metazoa</taxon>
        <taxon>Ecdysozoa</taxon>
        <taxon>Arthropoda</taxon>
        <taxon>Hexapoda</taxon>
        <taxon>Insecta</taxon>
        <taxon>Pterygota</taxon>
        <taxon>Neoptera</taxon>
        <taxon>Paraneoptera</taxon>
        <taxon>Hemiptera</taxon>
        <taxon>Heteroptera</taxon>
        <taxon>Panheteroptera</taxon>
        <taxon>Cimicomorpha</taxon>
        <taxon>Miridae</taxon>
        <taxon>Mirini</taxon>
        <taxon>Lygus</taxon>
    </lineage>
</organism>
<evidence type="ECO:0000313" key="2">
    <source>
        <dbReference type="EMBL" id="JAG04177.1"/>
    </source>
</evidence>
<dbReference type="Pfam" id="PF00176">
    <property type="entry name" value="SNF2-rel_dom"/>
    <property type="match status" value="1"/>
</dbReference>
<reference evidence="2" key="2">
    <citation type="submission" date="2014-07" db="EMBL/GenBank/DDBJ databases">
        <authorList>
            <person name="Hull J."/>
        </authorList>
    </citation>
    <scope>NUCLEOTIDE SEQUENCE</scope>
</reference>
<dbReference type="GO" id="GO:0005524">
    <property type="term" value="F:ATP binding"/>
    <property type="evidence" value="ECO:0007669"/>
    <property type="project" value="InterPro"/>
</dbReference>
<dbReference type="GO" id="GO:0005634">
    <property type="term" value="C:nucleus"/>
    <property type="evidence" value="ECO:0007669"/>
    <property type="project" value="TreeGrafter"/>
</dbReference>
<dbReference type="InterPro" id="IPR014001">
    <property type="entry name" value="Helicase_ATP-bd"/>
</dbReference>
<evidence type="ECO:0000313" key="3">
    <source>
        <dbReference type="EMBL" id="JAP97599.1"/>
    </source>
</evidence>
<dbReference type="InterPro" id="IPR050496">
    <property type="entry name" value="SNF2_RAD54_helicase_repair"/>
</dbReference>
<dbReference type="InterPro" id="IPR038718">
    <property type="entry name" value="SNF2-like_sf"/>
</dbReference>
<dbReference type="EMBL" id="GBHO01039427">
    <property type="protein sequence ID" value="JAG04177.1"/>
    <property type="molecule type" value="Transcribed_RNA"/>
</dbReference>
<dbReference type="GO" id="GO:0007131">
    <property type="term" value="P:reciprocal meiotic recombination"/>
    <property type="evidence" value="ECO:0007669"/>
    <property type="project" value="TreeGrafter"/>
</dbReference>
<dbReference type="AlphaFoldDB" id="A0A0A9W6V9"/>
<name>A0A0A9W6V9_LYGHE</name>
<protein>
    <submittedName>
        <fullName evidence="2">DNA repair and recombination protein RAD54B</fullName>
    </submittedName>
</protein>
<dbReference type="InterPro" id="IPR027417">
    <property type="entry name" value="P-loop_NTPase"/>
</dbReference>
<dbReference type="GO" id="GO:0000724">
    <property type="term" value="P:double-strand break repair via homologous recombination"/>
    <property type="evidence" value="ECO:0007669"/>
    <property type="project" value="TreeGrafter"/>
</dbReference>
<dbReference type="Gene3D" id="3.40.50.10810">
    <property type="entry name" value="Tandem AAA-ATPase domain"/>
    <property type="match status" value="1"/>
</dbReference>
<sequence length="204" mass="22938">MYRKHATLLRQVHNCILVADEGHRLKNINGNKTVMALQLSAIRRRILLTGTPAQNNLNEFYAMMNFILPGVLNDPITFRQTFENPIACSKHFDATPVERAVGEVCSKQLDRVVAPHILRRTCDIISHLLPSKYDHIILLTCTEFQTTIYRAALAAKVRSSALRTCICVRTAHTHTEGVAEIGCGGGDCTITAIHYYFKENRHLP</sequence>
<feature type="domain" description="Helicase ATP-binding" evidence="1">
    <location>
        <begin position="1"/>
        <end position="70"/>
    </location>
</feature>
<dbReference type="GO" id="GO:0015616">
    <property type="term" value="F:DNA translocase activity"/>
    <property type="evidence" value="ECO:0007669"/>
    <property type="project" value="TreeGrafter"/>
</dbReference>
<accession>A0A0A9W6V9</accession>
<dbReference type="SUPFAM" id="SSF52540">
    <property type="entry name" value="P-loop containing nucleoside triphosphate hydrolases"/>
    <property type="match status" value="1"/>
</dbReference>
<dbReference type="PROSITE" id="PS51192">
    <property type="entry name" value="HELICASE_ATP_BIND_1"/>
    <property type="match status" value="1"/>
</dbReference>
<dbReference type="PANTHER" id="PTHR45629:SF7">
    <property type="entry name" value="DNA EXCISION REPAIR PROTEIN ERCC-6-RELATED"/>
    <property type="match status" value="1"/>
</dbReference>
<evidence type="ECO:0000259" key="1">
    <source>
        <dbReference type="PROSITE" id="PS51192"/>
    </source>
</evidence>
<reference evidence="3" key="3">
    <citation type="journal article" date="2016" name="Gigascience">
        <title>De novo construction of an expanded transcriptome assembly for the western tarnished plant bug, Lygus hesperus.</title>
        <authorList>
            <person name="Tassone E.E."/>
            <person name="Geib S.M."/>
            <person name="Hall B."/>
            <person name="Fabrick J.A."/>
            <person name="Brent C.S."/>
            <person name="Hull J.J."/>
        </authorList>
    </citation>
    <scope>NUCLEOTIDE SEQUENCE</scope>
</reference>
<gene>
    <name evidence="2" type="primary">RAD54B_0</name>
    <name evidence="2" type="ORF">CM83_3032</name>
    <name evidence="3" type="ORF">g.3045</name>
</gene>
<dbReference type="EMBL" id="GDHC01021029">
    <property type="protein sequence ID" value="JAP97599.1"/>
    <property type="molecule type" value="Transcribed_RNA"/>
</dbReference>
<reference evidence="2" key="1">
    <citation type="journal article" date="2014" name="PLoS ONE">
        <title>Transcriptome-Based Identification of ABC Transporters in the Western Tarnished Plant Bug Lygus hesperus.</title>
        <authorList>
            <person name="Hull J.J."/>
            <person name="Chaney K."/>
            <person name="Geib S.M."/>
            <person name="Fabrick J.A."/>
            <person name="Brent C.S."/>
            <person name="Walsh D."/>
            <person name="Lavine L.C."/>
        </authorList>
    </citation>
    <scope>NUCLEOTIDE SEQUENCE</scope>
</reference>
<dbReference type="PANTHER" id="PTHR45629">
    <property type="entry name" value="SNF2/RAD54 FAMILY MEMBER"/>
    <property type="match status" value="1"/>
</dbReference>
<dbReference type="InterPro" id="IPR000330">
    <property type="entry name" value="SNF2_N"/>
</dbReference>
<proteinExistence type="predicted"/>